<gene>
    <name evidence="1" type="ORF">HD593_004936</name>
</gene>
<sequence>MWRFKLAGRPSVTGAASVNRREEIAMLVRRGVECVRSPAAWDGPSAISRELARNVAIRNGRLDYRASIAQWHAGRRARPEACKLAADDRLLRLQDRLASAVRFSDGYEIEGSQVRRSARRHGHRQERRWATSWSAEQIVGRLPDGFSEDETMRISNETIYQARMSGAVACCGAN</sequence>
<reference evidence="1 2" key="1">
    <citation type="submission" date="2020-08" db="EMBL/GenBank/DDBJ databases">
        <title>Sequencing the genomes of 1000 actinobacteria strains.</title>
        <authorList>
            <person name="Klenk H.-P."/>
        </authorList>
    </citation>
    <scope>NUCLEOTIDE SEQUENCE [LARGE SCALE GENOMIC DNA]</scope>
    <source>
        <strain evidence="1 2">DSM 43768</strain>
    </source>
</reference>
<dbReference type="AlphaFoldDB" id="A0A7X0U010"/>
<proteinExistence type="predicted"/>
<dbReference type="EMBL" id="JACHMI010000001">
    <property type="protein sequence ID" value="MBB6550141.1"/>
    <property type="molecule type" value="Genomic_DNA"/>
</dbReference>
<keyword evidence="2" id="KW-1185">Reference proteome</keyword>
<evidence type="ECO:0000313" key="1">
    <source>
        <dbReference type="EMBL" id="MBB6550141.1"/>
    </source>
</evidence>
<dbReference type="Proteomes" id="UP000565579">
    <property type="component" value="Unassembled WGS sequence"/>
</dbReference>
<evidence type="ECO:0000313" key="2">
    <source>
        <dbReference type="Proteomes" id="UP000565579"/>
    </source>
</evidence>
<protein>
    <submittedName>
        <fullName evidence="1">IS30 family transposase</fullName>
    </submittedName>
</protein>
<accession>A0A7X0U010</accession>
<name>A0A7X0U010_9ACTN</name>
<comment type="caution">
    <text evidence="1">The sequence shown here is derived from an EMBL/GenBank/DDBJ whole genome shotgun (WGS) entry which is preliminary data.</text>
</comment>
<organism evidence="1 2">
    <name type="scientific">Nonomuraea rubra</name>
    <dbReference type="NCBI Taxonomy" id="46180"/>
    <lineage>
        <taxon>Bacteria</taxon>
        <taxon>Bacillati</taxon>
        <taxon>Actinomycetota</taxon>
        <taxon>Actinomycetes</taxon>
        <taxon>Streptosporangiales</taxon>
        <taxon>Streptosporangiaceae</taxon>
        <taxon>Nonomuraea</taxon>
    </lineage>
</organism>
<dbReference type="RefSeq" id="WP_185104465.1">
    <property type="nucleotide sequence ID" value="NZ_JACHMI010000001.1"/>
</dbReference>